<accession>A0A5C8ZPP7</accession>
<protein>
    <submittedName>
        <fullName evidence="2">Alpha/beta fold hydrolase</fullName>
    </submittedName>
</protein>
<evidence type="ECO:0000313" key="3">
    <source>
        <dbReference type="Proteomes" id="UP000321039"/>
    </source>
</evidence>
<dbReference type="Gene3D" id="3.40.50.1820">
    <property type="entry name" value="alpha/beta hydrolase"/>
    <property type="match status" value="1"/>
</dbReference>
<dbReference type="Proteomes" id="UP000321039">
    <property type="component" value="Unassembled WGS sequence"/>
</dbReference>
<dbReference type="RefSeq" id="WP_148070199.1">
    <property type="nucleotide sequence ID" value="NZ_VRZA01000010.1"/>
</dbReference>
<keyword evidence="2" id="KW-0378">Hydrolase</keyword>
<evidence type="ECO:0000256" key="1">
    <source>
        <dbReference type="SAM" id="MobiDB-lite"/>
    </source>
</evidence>
<reference evidence="2 3" key="1">
    <citation type="submission" date="2019-08" db="EMBL/GenBank/DDBJ databases">
        <title>Parahaliea maris sp. nov., isolated from the surface seawater.</title>
        <authorList>
            <person name="Liu Y."/>
        </authorList>
    </citation>
    <scope>NUCLEOTIDE SEQUENCE [LARGE SCALE GENOMIC DNA]</scope>
    <source>
        <strain evidence="2 3">HSLHS9</strain>
    </source>
</reference>
<organism evidence="2 3">
    <name type="scientific">Parahaliea maris</name>
    <dbReference type="NCBI Taxonomy" id="2716870"/>
    <lineage>
        <taxon>Bacteria</taxon>
        <taxon>Pseudomonadati</taxon>
        <taxon>Pseudomonadota</taxon>
        <taxon>Gammaproteobacteria</taxon>
        <taxon>Cellvibrionales</taxon>
        <taxon>Halieaceae</taxon>
        <taxon>Parahaliea</taxon>
    </lineage>
</organism>
<dbReference type="GO" id="GO:0016787">
    <property type="term" value="F:hydrolase activity"/>
    <property type="evidence" value="ECO:0007669"/>
    <property type="project" value="UniProtKB-KW"/>
</dbReference>
<dbReference type="SUPFAM" id="SSF53474">
    <property type="entry name" value="alpha/beta-Hydrolases"/>
    <property type="match status" value="1"/>
</dbReference>
<feature type="region of interest" description="Disordered" evidence="1">
    <location>
        <begin position="186"/>
        <end position="207"/>
    </location>
</feature>
<dbReference type="InterPro" id="IPR029058">
    <property type="entry name" value="AB_hydrolase_fold"/>
</dbReference>
<keyword evidence="3" id="KW-1185">Reference proteome</keyword>
<comment type="caution">
    <text evidence="2">The sequence shown here is derived from an EMBL/GenBank/DDBJ whole genome shotgun (WGS) entry which is preliminary data.</text>
</comment>
<name>A0A5C8ZPP7_9GAMM</name>
<dbReference type="AlphaFoldDB" id="A0A5C8ZPP7"/>
<proteinExistence type="predicted"/>
<evidence type="ECO:0000313" key="2">
    <source>
        <dbReference type="EMBL" id="TXS89507.1"/>
    </source>
</evidence>
<sequence length="391" mass="43977">MSDARKSYKYTRTPHLVVYEDKSNFKDTYAGEIDVVAIQCHLLRPEGKDSDTLVVWSHPIGGGFYLPMMAALAKSGVHTMYCDTRYRGVDTALIMEKVVCDLGAAIRDAKERFGYKKIILGGWSGGGSMSLFYQAEAENPTVTSTPAGDTPDLTKRNFIPADGMMLVAAHLARHRTLTEWLDPSVIDENDPENRDPELDIYNPDNPNQPPYSAEFLERFRAAQIERNRRITRWVKEKLAEYKANGQPNREFGFVVHRTMAEPKWLDPTIDPNDRKPNWCFLGEPEVVNDSPVGLARFCSLRSWLSQWSWDDANADGLSCAARTSVPTLVIGNTGDDGITPEHTQGLYDAVPHDNKELLWIEGANHYYFGQADKAKEAADACAEWLERQELA</sequence>
<dbReference type="EMBL" id="VRZA01000010">
    <property type="protein sequence ID" value="TXS89507.1"/>
    <property type="molecule type" value="Genomic_DNA"/>
</dbReference>
<gene>
    <name evidence="2" type="ORF">FV139_19655</name>
</gene>